<name>A0A2A4IA34_9SPHN</name>
<gene>
    <name evidence="2" type="ORF">COA07_02320</name>
</gene>
<dbReference type="AlphaFoldDB" id="A0A2A4IA34"/>
<proteinExistence type="predicted"/>
<dbReference type="Proteomes" id="UP000218323">
    <property type="component" value="Unassembled WGS sequence"/>
</dbReference>
<protein>
    <recommendedName>
        <fullName evidence="4">Lipoprotein</fullName>
    </recommendedName>
</protein>
<dbReference type="PROSITE" id="PS51257">
    <property type="entry name" value="PROKAR_LIPOPROTEIN"/>
    <property type="match status" value="1"/>
</dbReference>
<keyword evidence="3" id="KW-1185">Reference proteome</keyword>
<evidence type="ECO:0008006" key="4">
    <source>
        <dbReference type="Google" id="ProtNLM"/>
    </source>
</evidence>
<reference evidence="2 3" key="1">
    <citation type="submission" date="2017-09" db="EMBL/GenBank/DDBJ databases">
        <title>Sphingomonas adhaesiva DSM 7418, whole genome shotgun sequence.</title>
        <authorList>
            <person name="Feng G."/>
            <person name="Zhu H."/>
        </authorList>
    </citation>
    <scope>NUCLEOTIDE SEQUENCE [LARGE SCALE GENOMIC DNA]</scope>
    <source>
        <strain evidence="2 3">DSM 7418</strain>
    </source>
</reference>
<feature type="region of interest" description="Disordered" evidence="1">
    <location>
        <begin position="131"/>
        <end position="150"/>
    </location>
</feature>
<evidence type="ECO:0000256" key="1">
    <source>
        <dbReference type="SAM" id="MobiDB-lite"/>
    </source>
</evidence>
<accession>A0A2A4IA34</accession>
<evidence type="ECO:0000313" key="3">
    <source>
        <dbReference type="Proteomes" id="UP000218323"/>
    </source>
</evidence>
<evidence type="ECO:0000313" key="2">
    <source>
        <dbReference type="EMBL" id="PCG15827.1"/>
    </source>
</evidence>
<organism evidence="2 3">
    <name type="scientific">Sphingomonas adhaesiva</name>
    <dbReference type="NCBI Taxonomy" id="28212"/>
    <lineage>
        <taxon>Bacteria</taxon>
        <taxon>Pseudomonadati</taxon>
        <taxon>Pseudomonadota</taxon>
        <taxon>Alphaproteobacteria</taxon>
        <taxon>Sphingomonadales</taxon>
        <taxon>Sphingomonadaceae</taxon>
        <taxon>Sphingomonas</taxon>
    </lineage>
</organism>
<dbReference type="EMBL" id="NWVC01000001">
    <property type="protein sequence ID" value="PCG15827.1"/>
    <property type="molecule type" value="Genomic_DNA"/>
</dbReference>
<dbReference type="RefSeq" id="WP_066711703.1">
    <property type="nucleotide sequence ID" value="NZ_JBHIWA010000015.1"/>
</dbReference>
<sequence>MFTRISDRFLFLAALALLAGCKERTADPSVLAKVEADQTSAAADEGRINCALAGADTFQRACRVDRGTDTAGRLVLTVHHPDGGFRRLLVTRDGRGVTAADGAQPAKVGIVDAGEIEVAIGNDIYRLPATVKPSASATPSPTPSETARPQ</sequence>
<comment type="caution">
    <text evidence="2">The sequence shown here is derived from an EMBL/GenBank/DDBJ whole genome shotgun (WGS) entry which is preliminary data.</text>
</comment>